<dbReference type="EMBL" id="UGTM01000002">
    <property type="protein sequence ID" value="SUB94464.1"/>
    <property type="molecule type" value="Genomic_DNA"/>
</dbReference>
<accession>A0A379EDI1</accession>
<protein>
    <recommendedName>
        <fullName evidence="3">DUF4494 domain-containing protein</fullName>
    </recommendedName>
</protein>
<dbReference type="RefSeq" id="WP_013672093.1">
    <property type="nucleotide sequence ID" value="NZ_CAJPOG010000139.1"/>
</dbReference>
<sequence length="162" mass="18612">MRSRTSTWFETRVRYDKTMEDGQNKKVIEQYVVDALSFSEAEELITEEMSHYVSGEFDVKAIAPAVYGEIFFSDVDTDDKWFKARLSFITIDEKTEKERRSSVTYLVQAHSVNGAVKHVDEVMKSTMIDYEIAAITETKIMDVFEHRAGGKGGAEEKPEFEQ</sequence>
<gene>
    <name evidence="1" type="ORF">NCTC13067_02336</name>
</gene>
<evidence type="ECO:0000313" key="1">
    <source>
        <dbReference type="EMBL" id="SUB94464.1"/>
    </source>
</evidence>
<evidence type="ECO:0000313" key="2">
    <source>
        <dbReference type="Proteomes" id="UP000255469"/>
    </source>
</evidence>
<name>A0A379EDI1_9BACT</name>
<reference evidence="1 2" key="1">
    <citation type="submission" date="2018-06" db="EMBL/GenBank/DDBJ databases">
        <authorList>
            <consortium name="Pathogen Informatics"/>
            <person name="Doyle S."/>
        </authorList>
    </citation>
    <scope>NUCLEOTIDE SEQUENCE [LARGE SCALE GENOMIC DNA]</scope>
    <source>
        <strain evidence="1 2">NCTC13067</strain>
    </source>
</reference>
<dbReference type="AlphaFoldDB" id="A0A379EDI1"/>
<dbReference type="Pfam" id="PF14902">
    <property type="entry name" value="DUF4494"/>
    <property type="match status" value="1"/>
</dbReference>
<proteinExistence type="predicted"/>
<dbReference type="Proteomes" id="UP000255469">
    <property type="component" value="Unassembled WGS sequence"/>
</dbReference>
<dbReference type="InterPro" id="IPR027848">
    <property type="entry name" value="DUF4494"/>
</dbReference>
<dbReference type="OMA" id="EIHPFEN"/>
<organism evidence="1 2">
    <name type="scientific">Prevotella denticola</name>
    <dbReference type="NCBI Taxonomy" id="28129"/>
    <lineage>
        <taxon>Bacteria</taxon>
        <taxon>Pseudomonadati</taxon>
        <taxon>Bacteroidota</taxon>
        <taxon>Bacteroidia</taxon>
        <taxon>Bacteroidales</taxon>
        <taxon>Prevotellaceae</taxon>
        <taxon>Prevotella</taxon>
    </lineage>
</organism>
<evidence type="ECO:0008006" key="3">
    <source>
        <dbReference type="Google" id="ProtNLM"/>
    </source>
</evidence>